<keyword evidence="13" id="KW-1185">Reference proteome</keyword>
<comment type="cofactor">
    <cofactor evidence="9">
        <name>Mg(2+)</name>
        <dbReference type="ChEBI" id="CHEBI:18420"/>
    </cofactor>
    <text evidence="9">Binds 2 magnesium ions per monomer.</text>
</comment>
<gene>
    <name evidence="9" type="primary">trpD</name>
    <name evidence="12" type="ORF">DFR52_101390</name>
</gene>
<dbReference type="InterPro" id="IPR017459">
    <property type="entry name" value="Glycosyl_Trfase_fam3_N_dom"/>
</dbReference>
<dbReference type="InterPro" id="IPR005940">
    <property type="entry name" value="Anthranilate_Pribosyl_Tfrase"/>
</dbReference>
<dbReference type="NCBIfam" id="TIGR01245">
    <property type="entry name" value="trpD"/>
    <property type="match status" value="1"/>
</dbReference>
<dbReference type="AlphaFoldDB" id="A0A317PSV7"/>
<evidence type="ECO:0000256" key="5">
    <source>
        <dbReference type="ARBA" id="ARBA00022822"/>
    </source>
</evidence>
<feature type="binding site" evidence="9">
    <location>
        <position position="89"/>
    </location>
    <ligand>
        <name>5-phospho-alpha-D-ribose 1-diphosphate</name>
        <dbReference type="ChEBI" id="CHEBI:58017"/>
    </ligand>
</feature>
<feature type="binding site" evidence="9">
    <location>
        <begin position="91"/>
        <end position="94"/>
    </location>
    <ligand>
        <name>5-phospho-alpha-D-ribose 1-diphosphate</name>
        <dbReference type="ChEBI" id="CHEBI:58017"/>
    </ligand>
</feature>
<dbReference type="GO" id="GO:0004048">
    <property type="term" value="F:anthranilate phosphoribosyltransferase activity"/>
    <property type="evidence" value="ECO:0007669"/>
    <property type="project" value="UniProtKB-UniRule"/>
</dbReference>
<feature type="binding site" evidence="9">
    <location>
        <position position="112"/>
    </location>
    <ligand>
        <name>anthranilate</name>
        <dbReference type="ChEBI" id="CHEBI:16567"/>
        <label>1</label>
    </ligand>
</feature>
<dbReference type="EC" id="2.4.2.18" evidence="9"/>
<feature type="binding site" evidence="9">
    <location>
        <position position="226"/>
    </location>
    <ligand>
        <name>Mg(2+)</name>
        <dbReference type="ChEBI" id="CHEBI:18420"/>
        <label>2</label>
    </ligand>
</feature>
<feature type="binding site" evidence="9">
    <location>
        <position position="226"/>
    </location>
    <ligand>
        <name>Mg(2+)</name>
        <dbReference type="ChEBI" id="CHEBI:18420"/>
        <label>1</label>
    </ligand>
</feature>
<keyword evidence="4 9" id="KW-0808">Transferase</keyword>
<dbReference type="PANTHER" id="PTHR43285">
    <property type="entry name" value="ANTHRANILATE PHOSPHORIBOSYLTRANSFERASE"/>
    <property type="match status" value="1"/>
</dbReference>
<dbReference type="SUPFAM" id="SSF47648">
    <property type="entry name" value="Nucleoside phosphorylase/phosphoribosyltransferase N-terminal domain"/>
    <property type="match status" value="1"/>
</dbReference>
<dbReference type="UniPathway" id="UPA00035">
    <property type="reaction ID" value="UER00041"/>
</dbReference>
<evidence type="ECO:0000256" key="7">
    <source>
        <dbReference type="ARBA" id="ARBA00052328"/>
    </source>
</evidence>
<accession>A0A317PSV7</accession>
<feature type="binding site" evidence="9">
    <location>
        <position position="93"/>
    </location>
    <ligand>
        <name>Mg(2+)</name>
        <dbReference type="ChEBI" id="CHEBI:18420"/>
        <label>1</label>
    </ligand>
</feature>
<keyword evidence="3 9" id="KW-0328">Glycosyltransferase</keyword>
<dbReference type="Gene3D" id="3.40.1030.10">
    <property type="entry name" value="Nucleoside phosphorylase/phosphoribosyltransferase catalytic domain"/>
    <property type="match status" value="1"/>
</dbReference>
<feature type="binding site" evidence="9">
    <location>
        <position position="225"/>
    </location>
    <ligand>
        <name>Mg(2+)</name>
        <dbReference type="ChEBI" id="CHEBI:18420"/>
        <label>2</label>
    </ligand>
</feature>
<comment type="similarity">
    <text evidence="8">In the C-terminal section; belongs to the anthranilate phosphoribosyltransferase family.</text>
</comment>
<dbReference type="HAMAP" id="MF_00211">
    <property type="entry name" value="TrpD"/>
    <property type="match status" value="1"/>
</dbReference>
<keyword evidence="9" id="KW-0460">Magnesium</keyword>
<dbReference type="Pfam" id="PF02885">
    <property type="entry name" value="Glycos_trans_3N"/>
    <property type="match status" value="1"/>
</dbReference>
<evidence type="ECO:0000256" key="8">
    <source>
        <dbReference type="ARBA" id="ARBA00061188"/>
    </source>
</evidence>
<dbReference type="InterPro" id="IPR035902">
    <property type="entry name" value="Nuc_phospho_transferase"/>
</dbReference>
<name>A0A317PSV7_9HYPH</name>
<feature type="binding site" evidence="9">
    <location>
        <position position="81"/>
    </location>
    <ligand>
        <name>anthranilate</name>
        <dbReference type="ChEBI" id="CHEBI:16567"/>
        <label>1</label>
    </ligand>
</feature>
<organism evidence="12 13">
    <name type="scientific">Hoeflea marina</name>
    <dbReference type="NCBI Taxonomy" id="274592"/>
    <lineage>
        <taxon>Bacteria</taxon>
        <taxon>Pseudomonadati</taxon>
        <taxon>Pseudomonadota</taxon>
        <taxon>Alphaproteobacteria</taxon>
        <taxon>Hyphomicrobiales</taxon>
        <taxon>Rhizobiaceae</taxon>
        <taxon>Hoeflea</taxon>
    </lineage>
</organism>
<evidence type="ECO:0000259" key="10">
    <source>
        <dbReference type="Pfam" id="PF00591"/>
    </source>
</evidence>
<dbReference type="OrthoDB" id="9806430at2"/>
<dbReference type="RefSeq" id="WP_110030227.1">
    <property type="nucleotide sequence ID" value="NZ_QGTR01000001.1"/>
</dbReference>
<dbReference type="GO" id="GO:0000287">
    <property type="term" value="F:magnesium ion binding"/>
    <property type="evidence" value="ECO:0007669"/>
    <property type="project" value="UniProtKB-UniRule"/>
</dbReference>
<dbReference type="InterPro" id="IPR036320">
    <property type="entry name" value="Glycosyl_Trfase_fam3_N_dom_sf"/>
</dbReference>
<protein>
    <recommendedName>
        <fullName evidence="9">Anthranilate phosphoribosyltransferase</fullName>
        <ecNumber evidence="9">2.4.2.18</ecNumber>
    </recommendedName>
</protein>
<evidence type="ECO:0000259" key="11">
    <source>
        <dbReference type="Pfam" id="PF02885"/>
    </source>
</evidence>
<keyword evidence="5 9" id="KW-0822">Tryptophan biosynthesis</keyword>
<dbReference type="PANTHER" id="PTHR43285:SF2">
    <property type="entry name" value="ANTHRANILATE PHOSPHORIBOSYLTRANSFERASE"/>
    <property type="match status" value="1"/>
</dbReference>
<comment type="catalytic activity">
    <reaction evidence="7 9">
        <text>N-(5-phospho-beta-D-ribosyl)anthranilate + diphosphate = 5-phospho-alpha-D-ribose 1-diphosphate + anthranilate</text>
        <dbReference type="Rhea" id="RHEA:11768"/>
        <dbReference type="ChEBI" id="CHEBI:16567"/>
        <dbReference type="ChEBI" id="CHEBI:18277"/>
        <dbReference type="ChEBI" id="CHEBI:33019"/>
        <dbReference type="ChEBI" id="CHEBI:58017"/>
        <dbReference type="EC" id="2.4.2.18"/>
    </reaction>
</comment>
<dbReference type="GO" id="GO:0005829">
    <property type="term" value="C:cytosol"/>
    <property type="evidence" value="ECO:0007669"/>
    <property type="project" value="TreeGrafter"/>
</dbReference>
<keyword evidence="9" id="KW-0479">Metal-binding</keyword>
<comment type="caution">
    <text evidence="12">The sequence shown here is derived from an EMBL/GenBank/DDBJ whole genome shotgun (WGS) entry which is preliminary data.</text>
</comment>
<dbReference type="FunFam" id="3.40.1030.10:FF:000002">
    <property type="entry name" value="Anthranilate phosphoribosyltransferase"/>
    <property type="match status" value="1"/>
</dbReference>
<evidence type="ECO:0000256" key="2">
    <source>
        <dbReference type="ARBA" id="ARBA00022605"/>
    </source>
</evidence>
<evidence type="ECO:0000313" key="12">
    <source>
        <dbReference type="EMBL" id="PWW03704.1"/>
    </source>
</evidence>
<dbReference type="SUPFAM" id="SSF52418">
    <property type="entry name" value="Nucleoside phosphorylase/phosphoribosyltransferase catalytic domain"/>
    <property type="match status" value="1"/>
</dbReference>
<evidence type="ECO:0000256" key="9">
    <source>
        <dbReference type="HAMAP-Rule" id="MF_00211"/>
    </source>
</evidence>
<comment type="function">
    <text evidence="9">Catalyzes the transfer of the phosphoribosyl group of 5-phosphorylribose-1-pyrophosphate (PRPP) to anthranilate to yield N-(5'-phosphoribosyl)-anthranilate (PRA).</text>
</comment>
<feature type="binding site" evidence="9">
    <location>
        <begin position="84"/>
        <end position="85"/>
    </location>
    <ligand>
        <name>5-phospho-alpha-D-ribose 1-diphosphate</name>
        <dbReference type="ChEBI" id="CHEBI:58017"/>
    </ligand>
</feature>
<keyword evidence="2 9" id="KW-0028">Amino-acid biosynthesis</keyword>
<comment type="caution">
    <text evidence="9">Lacks conserved residue(s) required for the propagation of feature annotation.</text>
</comment>
<dbReference type="EMBL" id="QGTR01000001">
    <property type="protein sequence ID" value="PWW03704.1"/>
    <property type="molecule type" value="Genomic_DNA"/>
</dbReference>
<sequence length="344" mass="35390">MADLKSFIATVAGGQPLNREEARQAFGVMMSGDATPSQIGGFLMALRVRGETVDEIYGAVSVMRARMLTVEAPADAIDIVGTGGDASGTYNVSTCAAFIAAGAGVPVAKHGNRALSSKSGAADSLSALGVNLELDPAGIAACIAEAGVGFMFAPAHHSAMRHVGPSRVELGTRTIFNLLGPLSNPAGVRRQLLGVFAPQWVLPLAEVMRDLGAESVWVVHGDGLDEMTTTGETQVAALENGRIRQFRLTPEDIGLRRVELSALKGGDGVHNAAALRDVLQGAQNPYRDIALLNAAGGLVIAGKAEDLADGARLAARSIDSGAALATLEKLISVSQAHGPAKKEG</sequence>
<feature type="domain" description="Glycosyl transferase family 3" evidence="10">
    <location>
        <begin position="75"/>
        <end position="324"/>
    </location>
</feature>
<feature type="binding site" evidence="9">
    <location>
        <position position="121"/>
    </location>
    <ligand>
        <name>5-phospho-alpha-D-ribose 1-diphosphate</name>
        <dbReference type="ChEBI" id="CHEBI:58017"/>
    </ligand>
</feature>
<feature type="binding site" evidence="9">
    <location>
        <position position="81"/>
    </location>
    <ligand>
        <name>5-phospho-alpha-D-ribose 1-diphosphate</name>
        <dbReference type="ChEBI" id="CHEBI:58017"/>
    </ligand>
</feature>
<feature type="domain" description="Glycosyl transferase family 3 N-terminal" evidence="11">
    <location>
        <begin position="5"/>
        <end position="66"/>
    </location>
</feature>
<comment type="subunit">
    <text evidence="9">Homodimer.</text>
</comment>
<evidence type="ECO:0000256" key="1">
    <source>
        <dbReference type="ARBA" id="ARBA00004907"/>
    </source>
</evidence>
<evidence type="ECO:0000313" key="13">
    <source>
        <dbReference type="Proteomes" id="UP000246352"/>
    </source>
</evidence>
<dbReference type="Proteomes" id="UP000246352">
    <property type="component" value="Unassembled WGS sequence"/>
</dbReference>
<proteinExistence type="inferred from homology"/>
<dbReference type="Gene3D" id="1.20.970.10">
    <property type="entry name" value="Transferase, Pyrimidine Nucleoside Phosphorylase, Chain C"/>
    <property type="match status" value="1"/>
</dbReference>
<keyword evidence="6 9" id="KW-0057">Aromatic amino acid biosynthesis</keyword>
<evidence type="ECO:0000256" key="3">
    <source>
        <dbReference type="ARBA" id="ARBA00022676"/>
    </source>
</evidence>
<reference evidence="12 13" key="1">
    <citation type="submission" date="2018-05" db="EMBL/GenBank/DDBJ databases">
        <title>Genomic Encyclopedia of Type Strains, Phase IV (KMG-IV): sequencing the most valuable type-strain genomes for metagenomic binning, comparative biology and taxonomic classification.</title>
        <authorList>
            <person name="Goeker M."/>
        </authorList>
    </citation>
    <scope>NUCLEOTIDE SEQUENCE [LARGE SCALE GENOMIC DNA]</scope>
    <source>
        <strain evidence="12 13">DSM 16791</strain>
    </source>
</reference>
<dbReference type="InterPro" id="IPR000312">
    <property type="entry name" value="Glycosyl_Trfase_fam3"/>
</dbReference>
<evidence type="ECO:0000256" key="6">
    <source>
        <dbReference type="ARBA" id="ARBA00023141"/>
    </source>
</evidence>
<feature type="binding site" evidence="9">
    <location>
        <begin position="109"/>
        <end position="117"/>
    </location>
    <ligand>
        <name>5-phospho-alpha-D-ribose 1-diphosphate</name>
        <dbReference type="ChEBI" id="CHEBI:58017"/>
    </ligand>
</feature>
<comment type="pathway">
    <text evidence="1 9">Amino-acid biosynthesis; L-tryptophan biosynthesis; L-tryptophan from chorismate: step 2/5.</text>
</comment>
<feature type="binding site" evidence="9">
    <location>
        <position position="167"/>
    </location>
    <ligand>
        <name>anthranilate</name>
        <dbReference type="ChEBI" id="CHEBI:16567"/>
        <label>2</label>
    </ligand>
</feature>
<evidence type="ECO:0000256" key="4">
    <source>
        <dbReference type="ARBA" id="ARBA00022679"/>
    </source>
</evidence>
<comment type="similarity">
    <text evidence="9">Belongs to the anthranilate phosphoribosyltransferase family.</text>
</comment>
<dbReference type="Pfam" id="PF00591">
    <property type="entry name" value="Glycos_transf_3"/>
    <property type="match status" value="1"/>
</dbReference>
<dbReference type="GO" id="GO:0000162">
    <property type="term" value="P:L-tryptophan biosynthetic process"/>
    <property type="evidence" value="ECO:0007669"/>
    <property type="project" value="UniProtKB-UniRule"/>
</dbReference>